<dbReference type="InterPro" id="IPR014712">
    <property type="entry name" value="ANTH_dom_sf"/>
</dbReference>
<dbReference type="RefSeq" id="XP_065648297.1">
    <property type="nucleotide sequence ID" value="XM_065792225.1"/>
</dbReference>
<sequence>MNVIDRVESAKHTLTGSGISKAVAKATSHEIIGPKKKHVDYIHNSLEYDNVSIPNVADMLFERCTNSSWVVVFKALVVFHNLMANANEKFIQYIASRSTTWMLQNFYDKGVQGYDMSHIIRRYSAYLSEKAISYRLAGFDFCRAPRGKKDGLLRNMDTVKLLKTLPIIRNQLDALLETSMSANDLTNGVSTAAFMLLFKDLIRSFACYNDGIINLLEKYFDMKKADCKAALEIYKRFLAKMEDVSLFLKVAEEAGIDKGEIPDLAKAPQSLLEAMASHYQSLEKGKTVSTGKPITLASLNLETSEFVTSNSSKSLNDSDTADVYLEQERKMLEMFEKRKKEETKNMVPQQPATIASRFQSDQSQNPFSQPQQTMNNNTKPSDDLMLLSVNSSVYQQPRLPNPYLSNSNFNVGFNSMNAFDLNSAFKSQQSTSQPNLLDDDILTPESTYTFQKTSNPTSNSIGLTGDLNKGLERVAQSLDGLNVNPNTMKANTSKGHQWKAQQSTTKTGGSNFQMNTVARSTLPPSAAYGISPNLMQNPGYMMQYRSPMPQNFGMQPQPMYGYPVVQYPQSPMLMQGNMLNQRPTLSQNNFTNNSPFM</sequence>
<evidence type="ECO:0000256" key="1">
    <source>
        <dbReference type="ARBA" id="ARBA00008011"/>
    </source>
</evidence>
<dbReference type="SUPFAM" id="SSF89009">
    <property type="entry name" value="GAT-like domain"/>
    <property type="match status" value="1"/>
</dbReference>
<dbReference type="PANTHER" id="PTHR22951:SF5">
    <property type="entry name" value="PHOSPHATIDYLINOSITOL-BINDING CLATHRIN ASSEMBLY PROTEIN LAP"/>
    <property type="match status" value="1"/>
</dbReference>
<dbReference type="InterPro" id="IPR013809">
    <property type="entry name" value="ENTH"/>
</dbReference>
<reference evidence="5 6" key="1">
    <citation type="submission" date="2025-05" db="UniProtKB">
        <authorList>
            <consortium name="RefSeq"/>
        </authorList>
    </citation>
    <scope>IDENTIFICATION</scope>
</reference>
<feature type="domain" description="ENTH" evidence="3">
    <location>
        <begin position="11"/>
        <end position="141"/>
    </location>
</feature>
<organism evidence="4 6">
    <name type="scientific">Hydra vulgaris</name>
    <name type="common">Hydra</name>
    <name type="synonym">Hydra attenuata</name>
    <dbReference type="NCBI Taxonomy" id="6087"/>
    <lineage>
        <taxon>Eukaryota</taxon>
        <taxon>Metazoa</taxon>
        <taxon>Cnidaria</taxon>
        <taxon>Hydrozoa</taxon>
        <taxon>Hydroidolina</taxon>
        <taxon>Anthoathecata</taxon>
        <taxon>Aplanulata</taxon>
        <taxon>Hydridae</taxon>
        <taxon>Hydra</taxon>
    </lineage>
</organism>
<evidence type="ECO:0000259" key="3">
    <source>
        <dbReference type="PROSITE" id="PS50942"/>
    </source>
</evidence>
<accession>A0ABM4BH06</accession>
<comment type="similarity">
    <text evidence="1">Belongs to the PICALM/SNAP91 family.</text>
</comment>
<dbReference type="GeneID" id="100203445"/>
<dbReference type="PROSITE" id="PS50942">
    <property type="entry name" value="ENTH"/>
    <property type="match status" value="1"/>
</dbReference>
<dbReference type="InterPro" id="IPR045192">
    <property type="entry name" value="AP180-like"/>
</dbReference>
<evidence type="ECO:0000313" key="7">
    <source>
        <dbReference type="RefSeq" id="XP_065648297.1"/>
    </source>
</evidence>
<dbReference type="SUPFAM" id="SSF48464">
    <property type="entry name" value="ENTH/VHS domain"/>
    <property type="match status" value="1"/>
</dbReference>
<keyword evidence="4" id="KW-1185">Reference proteome</keyword>
<evidence type="ECO:0000313" key="6">
    <source>
        <dbReference type="RefSeq" id="XP_065648296.1"/>
    </source>
</evidence>
<dbReference type="SMART" id="SM00273">
    <property type="entry name" value="ENTH"/>
    <property type="match status" value="1"/>
</dbReference>
<feature type="region of interest" description="Disordered" evidence="2">
    <location>
        <begin position="357"/>
        <end position="381"/>
    </location>
</feature>
<dbReference type="Proteomes" id="UP001652625">
    <property type="component" value="Chromosome 03"/>
</dbReference>
<gene>
    <name evidence="5 6 7" type="primary">LOC100203445</name>
</gene>
<dbReference type="PANTHER" id="PTHR22951">
    <property type="entry name" value="CLATHRIN ASSEMBLY PROTEIN"/>
    <property type="match status" value="1"/>
</dbReference>
<dbReference type="Gene3D" id="1.20.58.150">
    <property type="entry name" value="ANTH domain"/>
    <property type="match status" value="1"/>
</dbReference>
<dbReference type="InterPro" id="IPR011417">
    <property type="entry name" value="ANTH_dom"/>
</dbReference>
<protein>
    <submittedName>
        <fullName evidence="5 6">Phosphatidylinositol-binding clathrin assembly protein LAP isoform X2</fullName>
    </submittedName>
</protein>
<dbReference type="RefSeq" id="XP_065648296.1">
    <property type="nucleotide sequence ID" value="XM_065792224.1"/>
</dbReference>
<evidence type="ECO:0000256" key="2">
    <source>
        <dbReference type="SAM" id="MobiDB-lite"/>
    </source>
</evidence>
<name>A0ABM4BH06_HYDVU</name>
<dbReference type="Gene3D" id="1.25.40.90">
    <property type="match status" value="1"/>
</dbReference>
<evidence type="ECO:0000313" key="5">
    <source>
        <dbReference type="RefSeq" id="XP_065648295.1"/>
    </source>
</evidence>
<feature type="compositionally biased region" description="Polar residues" evidence="2">
    <location>
        <begin position="357"/>
        <end position="379"/>
    </location>
</feature>
<evidence type="ECO:0000313" key="4">
    <source>
        <dbReference type="Proteomes" id="UP001652625"/>
    </source>
</evidence>
<dbReference type="Pfam" id="PF07651">
    <property type="entry name" value="ANTH"/>
    <property type="match status" value="1"/>
</dbReference>
<dbReference type="InterPro" id="IPR008942">
    <property type="entry name" value="ENTH_VHS"/>
</dbReference>
<proteinExistence type="inferred from homology"/>
<dbReference type="RefSeq" id="XP_065648295.1">
    <property type="nucleotide sequence ID" value="XM_065792223.1"/>
</dbReference>